<organism evidence="1 2">
    <name type="scientific">Marinobacter nauticus</name>
    <name type="common">Marinobacter hydrocarbonoclasticus</name>
    <name type="synonym">Marinobacter aquaeolei</name>
    <dbReference type="NCBI Taxonomy" id="2743"/>
    <lineage>
        <taxon>Bacteria</taxon>
        <taxon>Pseudomonadati</taxon>
        <taxon>Pseudomonadota</taxon>
        <taxon>Gammaproteobacteria</taxon>
        <taxon>Pseudomonadales</taxon>
        <taxon>Marinobacteraceae</taxon>
        <taxon>Marinobacter</taxon>
    </lineage>
</organism>
<dbReference type="RefSeq" id="WP_114435144.1">
    <property type="nucleotide sequence ID" value="NZ_QPJI01000016.1"/>
</dbReference>
<comment type="caution">
    <text evidence="1">The sequence shown here is derived from an EMBL/GenBank/DDBJ whole genome shotgun (WGS) entry which is preliminary data.</text>
</comment>
<name>A0A368XC50_MARNT</name>
<dbReference type="SUPFAM" id="SSF52540">
    <property type="entry name" value="P-loop containing nucleoside triphosphate hydrolases"/>
    <property type="match status" value="1"/>
</dbReference>
<sequence length="152" mass="16871">MATRPDQRSNLVTMSRLFTHRYCTGKTPLFVICGAPGSGKSLFARALANEGHDARYVDWLAERTHDDTDADRSHLPDCAAERFSTFIIDGAGYADEEAIVPMVEQLLRDGKTVVLLAQMLSDLPLAFIKKASMARMERLELIPDLETQTVSV</sequence>
<evidence type="ECO:0008006" key="3">
    <source>
        <dbReference type="Google" id="ProtNLM"/>
    </source>
</evidence>
<protein>
    <recommendedName>
        <fullName evidence="3">ATP-binding protein</fullName>
    </recommendedName>
</protein>
<dbReference type="Proteomes" id="UP000253647">
    <property type="component" value="Unassembled WGS sequence"/>
</dbReference>
<evidence type="ECO:0000313" key="1">
    <source>
        <dbReference type="EMBL" id="RCW64027.1"/>
    </source>
</evidence>
<dbReference type="AlphaFoldDB" id="A0A368XC50"/>
<dbReference type="EMBL" id="QPJI01000016">
    <property type="protein sequence ID" value="RCW64027.1"/>
    <property type="molecule type" value="Genomic_DNA"/>
</dbReference>
<proteinExistence type="predicted"/>
<dbReference type="Gene3D" id="3.40.50.300">
    <property type="entry name" value="P-loop containing nucleotide triphosphate hydrolases"/>
    <property type="match status" value="1"/>
</dbReference>
<accession>A0A368XC50</accession>
<reference evidence="1 2" key="1">
    <citation type="submission" date="2018-07" db="EMBL/GenBank/DDBJ databases">
        <title>Freshwater and sediment microbial communities from various areas in North America, analyzing microbe dynamics in response to fracking.</title>
        <authorList>
            <person name="Lamendella R."/>
        </authorList>
    </citation>
    <scope>NUCLEOTIDE SEQUENCE [LARGE SCALE GENOMIC DNA]</scope>
    <source>
        <strain evidence="1 2">105B</strain>
    </source>
</reference>
<dbReference type="InterPro" id="IPR027417">
    <property type="entry name" value="P-loop_NTPase"/>
</dbReference>
<gene>
    <name evidence="1" type="ORF">DET61_11668</name>
</gene>
<evidence type="ECO:0000313" key="2">
    <source>
        <dbReference type="Proteomes" id="UP000253647"/>
    </source>
</evidence>